<comment type="function">
    <text evidence="6">Responsible for synthesis of pseudouridine from uracil.</text>
</comment>
<dbReference type="GO" id="GO:0000455">
    <property type="term" value="P:enzyme-directed rRNA pseudouridine synthesis"/>
    <property type="evidence" value="ECO:0007669"/>
    <property type="project" value="TreeGrafter"/>
</dbReference>
<dbReference type="PANTHER" id="PTHR21600:SF44">
    <property type="entry name" value="RIBOSOMAL LARGE SUBUNIT PSEUDOURIDINE SYNTHASE D"/>
    <property type="match status" value="1"/>
</dbReference>
<name>A0AB38XM86_9ACTO</name>
<dbReference type="InterPro" id="IPR006225">
    <property type="entry name" value="PsdUridine_synth_RluC/D"/>
</dbReference>
<protein>
    <recommendedName>
        <fullName evidence="6">Pseudouridine synthase</fullName>
        <ecNumber evidence="6">5.4.99.-</ecNumber>
    </recommendedName>
</protein>
<evidence type="ECO:0000259" key="7">
    <source>
        <dbReference type="SMART" id="SM00363"/>
    </source>
</evidence>
<feature type="active site" evidence="4">
    <location>
        <position position="137"/>
    </location>
</feature>
<evidence type="ECO:0000256" key="5">
    <source>
        <dbReference type="PROSITE-ProRule" id="PRU00182"/>
    </source>
</evidence>
<gene>
    <name evidence="8" type="ORF">PIG85_06410</name>
</gene>
<dbReference type="GO" id="GO:0003723">
    <property type="term" value="F:RNA binding"/>
    <property type="evidence" value="ECO:0007669"/>
    <property type="project" value="UniProtKB-KW"/>
</dbReference>
<dbReference type="EMBL" id="CP116394">
    <property type="protein sequence ID" value="WCE45299.1"/>
    <property type="molecule type" value="Genomic_DNA"/>
</dbReference>
<evidence type="ECO:0000256" key="2">
    <source>
        <dbReference type="ARBA" id="ARBA00010876"/>
    </source>
</evidence>
<proteinExistence type="inferred from homology"/>
<dbReference type="Gene3D" id="3.30.2350.10">
    <property type="entry name" value="Pseudouridine synthase"/>
    <property type="match status" value="1"/>
</dbReference>
<dbReference type="AlphaFoldDB" id="A0AB38XM86"/>
<comment type="catalytic activity">
    <reaction evidence="1 6">
        <text>a uridine in RNA = a pseudouridine in RNA</text>
        <dbReference type="Rhea" id="RHEA:48348"/>
        <dbReference type="Rhea" id="RHEA-COMP:12068"/>
        <dbReference type="Rhea" id="RHEA-COMP:12069"/>
        <dbReference type="ChEBI" id="CHEBI:65314"/>
        <dbReference type="ChEBI" id="CHEBI:65315"/>
    </reaction>
</comment>
<keyword evidence="5" id="KW-0694">RNA-binding</keyword>
<dbReference type="InterPro" id="IPR002942">
    <property type="entry name" value="S4_RNA-bd"/>
</dbReference>
<dbReference type="SUPFAM" id="SSF55174">
    <property type="entry name" value="Alpha-L RNA-binding motif"/>
    <property type="match status" value="1"/>
</dbReference>
<dbReference type="Gene3D" id="3.10.290.10">
    <property type="entry name" value="RNA-binding S4 domain"/>
    <property type="match status" value="1"/>
</dbReference>
<dbReference type="EC" id="5.4.99.-" evidence="6"/>
<dbReference type="InterPro" id="IPR006224">
    <property type="entry name" value="PsdUridine_synth_RluA-like_CS"/>
</dbReference>
<keyword evidence="3 6" id="KW-0413">Isomerase</keyword>
<reference evidence="8" key="1">
    <citation type="submission" date="2023-01" db="EMBL/GenBank/DDBJ databases">
        <title>Comparative Genomic Analysis of the Clinically-Derived Winkia Strain NY0527 Provides Evidence into the Taxonomic Reassignment of Winkia neuii and Characterizes Their Virulence Traits.</title>
        <authorList>
            <person name="Cai X."/>
            <person name="Peng Y."/>
            <person name="Li M."/>
            <person name="Qiu Y."/>
            <person name="Wang Y."/>
            <person name="Xu L."/>
            <person name="Hou Q."/>
        </authorList>
    </citation>
    <scope>NUCLEOTIDE SEQUENCE</scope>
    <source>
        <strain evidence="8">NY0527</strain>
    </source>
</reference>
<evidence type="ECO:0000256" key="4">
    <source>
        <dbReference type="PIRSR" id="PIRSR606225-1"/>
    </source>
</evidence>
<sequence length="304" mass="32955">MISRRLPVPEGMDGERVDFALTRMLGMSRAAAQKVIDAGDVLCAGHALRKSERLQAGDFLDITLPEPEKPGIKPTPFGMEILFEDPDIVVVNKPVGVAAHTGPGWEGPTVIGALIASGRRVATSGPVERQGIVHRLDVGTSGAMVVTKSERAYTVMKNAFRYRKVKKIYHALVSGHPDPSSGTVEAPIGRHPGREFKMGVVEGGKMAVTHYDTIEAMPGASLLRVHLETGRTHQIRVHMQAIGHPIVGDPTYGGNPTEAERLGLVRQWLHAVQLSFAHPITGRTLTVDAPYPEDLENALEQMRL</sequence>
<dbReference type="InterPro" id="IPR020103">
    <property type="entry name" value="PsdUridine_synth_cat_dom_sf"/>
</dbReference>
<comment type="similarity">
    <text evidence="2 6">Belongs to the pseudouridine synthase RluA family.</text>
</comment>
<dbReference type="NCBIfam" id="TIGR00005">
    <property type="entry name" value="rluA_subfam"/>
    <property type="match status" value="1"/>
</dbReference>
<feature type="domain" description="RNA-binding S4" evidence="7">
    <location>
        <begin position="15"/>
        <end position="76"/>
    </location>
</feature>
<dbReference type="InterPro" id="IPR036986">
    <property type="entry name" value="S4_RNA-bd_sf"/>
</dbReference>
<dbReference type="SMART" id="SM00363">
    <property type="entry name" value="S4"/>
    <property type="match status" value="1"/>
</dbReference>
<dbReference type="KEGG" id="wne:PIG85_06410"/>
<dbReference type="PROSITE" id="PS01129">
    <property type="entry name" value="PSI_RLU"/>
    <property type="match status" value="1"/>
</dbReference>
<dbReference type="PROSITE" id="PS50889">
    <property type="entry name" value="S4"/>
    <property type="match status" value="1"/>
</dbReference>
<dbReference type="GO" id="GO:0120159">
    <property type="term" value="F:rRNA pseudouridine synthase activity"/>
    <property type="evidence" value="ECO:0007669"/>
    <property type="project" value="UniProtKB-ARBA"/>
</dbReference>
<dbReference type="RefSeq" id="WP_004804883.1">
    <property type="nucleotide sequence ID" value="NZ_CP116394.1"/>
</dbReference>
<evidence type="ECO:0000256" key="1">
    <source>
        <dbReference type="ARBA" id="ARBA00000073"/>
    </source>
</evidence>
<organism evidence="8 9">
    <name type="scientific">Winkia neuii subsp. anitrata</name>
    <dbReference type="NCBI Taxonomy" id="29318"/>
    <lineage>
        <taxon>Bacteria</taxon>
        <taxon>Bacillati</taxon>
        <taxon>Actinomycetota</taxon>
        <taxon>Actinomycetes</taxon>
        <taxon>Actinomycetales</taxon>
        <taxon>Actinomycetaceae</taxon>
        <taxon>Winkia</taxon>
    </lineage>
</organism>
<evidence type="ECO:0000313" key="8">
    <source>
        <dbReference type="EMBL" id="WCE45299.1"/>
    </source>
</evidence>
<dbReference type="InterPro" id="IPR006145">
    <property type="entry name" value="PsdUridine_synth_RsuA/RluA"/>
</dbReference>
<dbReference type="CDD" id="cd02869">
    <property type="entry name" value="PseudoU_synth_RluA_like"/>
    <property type="match status" value="1"/>
</dbReference>
<dbReference type="SUPFAM" id="SSF55120">
    <property type="entry name" value="Pseudouridine synthase"/>
    <property type="match status" value="1"/>
</dbReference>
<evidence type="ECO:0000313" key="9">
    <source>
        <dbReference type="Proteomes" id="UP001211044"/>
    </source>
</evidence>
<dbReference type="Proteomes" id="UP001211044">
    <property type="component" value="Chromosome"/>
</dbReference>
<dbReference type="Pfam" id="PF00849">
    <property type="entry name" value="PseudoU_synth_2"/>
    <property type="match status" value="1"/>
</dbReference>
<evidence type="ECO:0000256" key="3">
    <source>
        <dbReference type="ARBA" id="ARBA00023235"/>
    </source>
</evidence>
<accession>A0AB38XM86</accession>
<dbReference type="PANTHER" id="PTHR21600">
    <property type="entry name" value="MITOCHONDRIAL RNA PSEUDOURIDINE SYNTHASE"/>
    <property type="match status" value="1"/>
</dbReference>
<evidence type="ECO:0000256" key="6">
    <source>
        <dbReference type="RuleBase" id="RU362028"/>
    </source>
</evidence>
<dbReference type="InterPro" id="IPR050188">
    <property type="entry name" value="RluA_PseudoU_synthase"/>
</dbReference>